<evidence type="ECO:0000256" key="1">
    <source>
        <dbReference type="ARBA" id="ARBA00004162"/>
    </source>
</evidence>
<gene>
    <name evidence="9" type="ORF">A3I42_04125</name>
</gene>
<sequence>MKKLYRSRNNKMIAGVCGGLAVYLNIDPTIVRLAFVLLALFQGFGVLAYLVLWVIVPLEGAADANLDRAHFTQVGAEMKEKAETVVHEIKKTVEEMKSKPDAPKEKKEDEQDEKGPQ</sequence>
<evidence type="ECO:0000256" key="6">
    <source>
        <dbReference type="SAM" id="MobiDB-lite"/>
    </source>
</evidence>
<evidence type="ECO:0000313" key="10">
    <source>
        <dbReference type="Proteomes" id="UP000178264"/>
    </source>
</evidence>
<evidence type="ECO:0000256" key="3">
    <source>
        <dbReference type="ARBA" id="ARBA00022692"/>
    </source>
</evidence>
<dbReference type="InterPro" id="IPR007168">
    <property type="entry name" value="Phageshock_PspC_N"/>
</dbReference>
<keyword evidence="5 7" id="KW-0472">Membrane</keyword>
<dbReference type="AlphaFoldDB" id="A0A1F7VDB3"/>
<feature type="domain" description="Phage shock protein PspC N-terminal" evidence="8">
    <location>
        <begin position="2"/>
        <end position="58"/>
    </location>
</feature>
<evidence type="ECO:0000256" key="4">
    <source>
        <dbReference type="ARBA" id="ARBA00022989"/>
    </source>
</evidence>
<keyword evidence="2" id="KW-1003">Cell membrane</keyword>
<proteinExistence type="predicted"/>
<evidence type="ECO:0000256" key="2">
    <source>
        <dbReference type="ARBA" id="ARBA00022475"/>
    </source>
</evidence>
<feature type="region of interest" description="Disordered" evidence="6">
    <location>
        <begin position="92"/>
        <end position="117"/>
    </location>
</feature>
<evidence type="ECO:0000313" key="9">
    <source>
        <dbReference type="EMBL" id="OGL88435.1"/>
    </source>
</evidence>
<accession>A0A1F7VDB3</accession>
<keyword evidence="4 7" id="KW-1133">Transmembrane helix</keyword>
<evidence type="ECO:0000256" key="5">
    <source>
        <dbReference type="ARBA" id="ARBA00023136"/>
    </source>
</evidence>
<dbReference type="Pfam" id="PF04024">
    <property type="entry name" value="PspC"/>
    <property type="match status" value="1"/>
</dbReference>
<evidence type="ECO:0000256" key="7">
    <source>
        <dbReference type="SAM" id="Phobius"/>
    </source>
</evidence>
<comment type="caution">
    <text evidence="9">The sequence shown here is derived from an EMBL/GenBank/DDBJ whole genome shotgun (WGS) entry which is preliminary data.</text>
</comment>
<dbReference type="InterPro" id="IPR052027">
    <property type="entry name" value="PspC"/>
</dbReference>
<dbReference type="PANTHER" id="PTHR33885">
    <property type="entry name" value="PHAGE SHOCK PROTEIN C"/>
    <property type="match status" value="1"/>
</dbReference>
<dbReference type="GO" id="GO:0005886">
    <property type="term" value="C:plasma membrane"/>
    <property type="evidence" value="ECO:0007669"/>
    <property type="project" value="UniProtKB-SubCell"/>
</dbReference>
<comment type="subcellular location">
    <subcellularLocation>
        <location evidence="1">Cell membrane</location>
        <topology evidence="1">Single-pass membrane protein</topology>
    </subcellularLocation>
</comment>
<dbReference type="Proteomes" id="UP000178264">
    <property type="component" value="Unassembled WGS sequence"/>
</dbReference>
<reference evidence="9 10" key="1">
    <citation type="journal article" date="2016" name="Nat. Commun.">
        <title>Thousands of microbial genomes shed light on interconnected biogeochemical processes in an aquifer system.</title>
        <authorList>
            <person name="Anantharaman K."/>
            <person name="Brown C.T."/>
            <person name="Hug L.A."/>
            <person name="Sharon I."/>
            <person name="Castelle C.J."/>
            <person name="Probst A.J."/>
            <person name="Thomas B.C."/>
            <person name="Singh A."/>
            <person name="Wilkins M.J."/>
            <person name="Karaoz U."/>
            <person name="Brodie E.L."/>
            <person name="Williams K.H."/>
            <person name="Hubbard S.S."/>
            <person name="Banfield J.F."/>
        </authorList>
    </citation>
    <scope>NUCLEOTIDE SEQUENCE [LARGE SCALE GENOMIC DNA]</scope>
</reference>
<keyword evidence="3 7" id="KW-0812">Transmembrane</keyword>
<feature type="transmembrane region" description="Helical" evidence="7">
    <location>
        <begin position="37"/>
        <end position="58"/>
    </location>
</feature>
<name>A0A1F7VDB3_9BACT</name>
<dbReference type="PANTHER" id="PTHR33885:SF3">
    <property type="entry name" value="PHAGE SHOCK PROTEIN C"/>
    <property type="match status" value="1"/>
</dbReference>
<evidence type="ECO:0000259" key="8">
    <source>
        <dbReference type="Pfam" id="PF04024"/>
    </source>
</evidence>
<organism evidence="9 10">
    <name type="scientific">Candidatus Uhrbacteria bacterium RIFCSPLOWO2_02_FULL_49_11</name>
    <dbReference type="NCBI Taxonomy" id="1802409"/>
    <lineage>
        <taxon>Bacteria</taxon>
        <taxon>Candidatus Uhriibacteriota</taxon>
    </lineage>
</organism>
<protein>
    <recommendedName>
        <fullName evidence="8">Phage shock protein PspC N-terminal domain-containing protein</fullName>
    </recommendedName>
</protein>
<dbReference type="EMBL" id="MGER01000031">
    <property type="protein sequence ID" value="OGL88435.1"/>
    <property type="molecule type" value="Genomic_DNA"/>
</dbReference>